<keyword evidence="1" id="KW-0472">Membrane</keyword>
<feature type="transmembrane region" description="Helical" evidence="1">
    <location>
        <begin position="56"/>
        <end position="77"/>
    </location>
</feature>
<comment type="caution">
    <text evidence="2">The sequence shown here is derived from an EMBL/GenBank/DDBJ whole genome shotgun (WGS) entry which is preliminary data.</text>
</comment>
<dbReference type="AlphaFoldDB" id="A0A099W4N4"/>
<sequence length="123" mass="14633">MTLSSSLYYTTIIKDIRNFGKLLGLELLLQLESYYLKNFPLLPNSIIFALKKQLSFYFSFLIYLLQILSIQIFIFYLQRLYSGWEVIKQVKTIYSTRTGGDYPHIKKRDLQCVKDTVLWDELK</sequence>
<proteinExistence type="predicted"/>
<evidence type="ECO:0000256" key="1">
    <source>
        <dbReference type="SAM" id="Phobius"/>
    </source>
</evidence>
<gene>
    <name evidence="2" type="ORF">EP57_09295</name>
</gene>
<dbReference type="EMBL" id="JNFA01000023">
    <property type="protein sequence ID" value="KGL40739.1"/>
    <property type="molecule type" value="Genomic_DNA"/>
</dbReference>
<organism evidence="2 3">
    <name type="scientific">Listeria booriae</name>
    <dbReference type="NCBI Taxonomy" id="1552123"/>
    <lineage>
        <taxon>Bacteria</taxon>
        <taxon>Bacillati</taxon>
        <taxon>Bacillota</taxon>
        <taxon>Bacilli</taxon>
        <taxon>Bacillales</taxon>
        <taxon>Listeriaceae</taxon>
        <taxon>Listeria</taxon>
    </lineage>
</organism>
<keyword evidence="1" id="KW-1133">Transmembrane helix</keyword>
<keyword evidence="3" id="KW-1185">Reference proteome</keyword>
<keyword evidence="1" id="KW-0812">Transmembrane</keyword>
<evidence type="ECO:0000313" key="2">
    <source>
        <dbReference type="EMBL" id="KGL40739.1"/>
    </source>
</evidence>
<evidence type="ECO:0000313" key="3">
    <source>
        <dbReference type="Proteomes" id="UP000029844"/>
    </source>
</evidence>
<accession>A0A099W4N4</accession>
<name>A0A099W4N4_9LIST</name>
<dbReference type="Proteomes" id="UP000029844">
    <property type="component" value="Unassembled WGS sequence"/>
</dbReference>
<protein>
    <submittedName>
        <fullName evidence="2">Uncharacterized protein</fullName>
    </submittedName>
</protein>
<reference evidence="2 3" key="1">
    <citation type="submission" date="2014-05" db="EMBL/GenBank/DDBJ databases">
        <title>Novel Listeriaceae from food processing environments.</title>
        <authorList>
            <person name="den Bakker H.C."/>
        </authorList>
    </citation>
    <scope>NUCLEOTIDE SEQUENCE [LARGE SCALE GENOMIC DNA]</scope>
    <source>
        <strain evidence="2 3">FSL A5-0281</strain>
    </source>
</reference>